<proteinExistence type="predicted"/>
<protein>
    <submittedName>
        <fullName evidence="1">Uncharacterized protein</fullName>
    </submittedName>
</protein>
<name>A0AAW1PJJ5_9CHLO</name>
<gene>
    <name evidence="1" type="ORF">WJX72_003037</name>
</gene>
<dbReference type="Proteomes" id="UP001489004">
    <property type="component" value="Unassembled WGS sequence"/>
</dbReference>
<accession>A0AAW1PJJ5</accession>
<dbReference type="EMBL" id="JALJOR010000011">
    <property type="protein sequence ID" value="KAK9808753.1"/>
    <property type="molecule type" value="Genomic_DNA"/>
</dbReference>
<evidence type="ECO:0000313" key="2">
    <source>
        <dbReference type="Proteomes" id="UP001489004"/>
    </source>
</evidence>
<evidence type="ECO:0000313" key="1">
    <source>
        <dbReference type="EMBL" id="KAK9808753.1"/>
    </source>
</evidence>
<keyword evidence="2" id="KW-1185">Reference proteome</keyword>
<organism evidence="1 2">
    <name type="scientific">[Myrmecia] bisecta</name>
    <dbReference type="NCBI Taxonomy" id="41462"/>
    <lineage>
        <taxon>Eukaryota</taxon>
        <taxon>Viridiplantae</taxon>
        <taxon>Chlorophyta</taxon>
        <taxon>core chlorophytes</taxon>
        <taxon>Trebouxiophyceae</taxon>
        <taxon>Trebouxiales</taxon>
        <taxon>Trebouxiaceae</taxon>
        <taxon>Myrmecia</taxon>
    </lineage>
</organism>
<comment type="caution">
    <text evidence="1">The sequence shown here is derived from an EMBL/GenBank/DDBJ whole genome shotgun (WGS) entry which is preliminary data.</text>
</comment>
<reference evidence="1 2" key="1">
    <citation type="journal article" date="2024" name="Nat. Commun.">
        <title>Phylogenomics reveals the evolutionary origins of lichenization in chlorophyte algae.</title>
        <authorList>
            <person name="Puginier C."/>
            <person name="Libourel C."/>
            <person name="Otte J."/>
            <person name="Skaloud P."/>
            <person name="Haon M."/>
            <person name="Grisel S."/>
            <person name="Petersen M."/>
            <person name="Berrin J.G."/>
            <person name="Delaux P.M."/>
            <person name="Dal Grande F."/>
            <person name="Keller J."/>
        </authorList>
    </citation>
    <scope>NUCLEOTIDE SEQUENCE [LARGE SCALE GENOMIC DNA]</scope>
    <source>
        <strain evidence="1 2">SAG 2043</strain>
    </source>
</reference>
<dbReference type="AlphaFoldDB" id="A0AAW1PJJ5"/>
<sequence length="149" mass="16378">MLAASTSTLPSGAQAAHALPQGVTPFMFPWEKRQILDSGKPLRTWEKVYWGLFVGAITLLLFNRLRDTEPVVEPVDEDKEAARERVARMVLAGKSLLDDSKDAFEGLSPKEIQQYVDKATGGAKSSDPFEGMSPAEINEYMQQHGTLPG</sequence>